<dbReference type="EMBL" id="BJCI01000005">
    <property type="protein sequence ID" value="GCL48940.1"/>
    <property type="molecule type" value="Genomic_DNA"/>
</dbReference>
<evidence type="ECO:0000313" key="1">
    <source>
        <dbReference type="EMBL" id="GCL48940.1"/>
    </source>
</evidence>
<comment type="caution">
    <text evidence="1">The sequence shown here is derived from an EMBL/GenBank/DDBJ whole genome shotgun (WGS) entry which is preliminary data.</text>
</comment>
<dbReference type="Proteomes" id="UP000435041">
    <property type="component" value="Unassembled WGS sequence"/>
</dbReference>
<dbReference type="AlphaFoldDB" id="A0A6H9GMR3"/>
<reference evidence="1 2" key="1">
    <citation type="submission" date="2019-02" db="EMBL/GenBank/DDBJ databases">
        <title>Draft genome sequence of Arthrospira platensis NIES-3804.</title>
        <authorList>
            <person name="Yamaguchi H."/>
            <person name="Suzuki S."/>
            <person name="Kawachi M."/>
        </authorList>
    </citation>
    <scope>NUCLEOTIDE SEQUENCE [LARGE SCALE GENOMIC DNA]</scope>
    <source>
        <strain evidence="1 2">NIES-3804</strain>
    </source>
</reference>
<gene>
    <name evidence="1" type="ORF">NIES3804_04910</name>
</gene>
<evidence type="ECO:0000313" key="2">
    <source>
        <dbReference type="Proteomes" id="UP000435041"/>
    </source>
</evidence>
<proteinExistence type="predicted"/>
<protein>
    <submittedName>
        <fullName evidence="1">Uncharacterized protein</fullName>
    </submittedName>
</protein>
<name>A0A6H9GMR3_MICAE</name>
<organism evidence="1 2">
    <name type="scientific">Microcystis aeruginosa NIES-3804</name>
    <dbReference type="NCBI Taxonomy" id="2517783"/>
    <lineage>
        <taxon>Bacteria</taxon>
        <taxon>Bacillati</taxon>
        <taxon>Cyanobacteriota</taxon>
        <taxon>Cyanophyceae</taxon>
        <taxon>Oscillatoriophycideae</taxon>
        <taxon>Chroococcales</taxon>
        <taxon>Microcystaceae</taxon>
        <taxon>Microcystis</taxon>
    </lineage>
</organism>
<sequence>MAGVYKIEISESEAELKELLRQEKTVSGKERIQVLYLLVCFNKNWRFRGEGSTNQRNKREIFVRVDRKYCQFSRN</sequence>
<accession>A0A6H9GMR3</accession>